<dbReference type="OrthoDB" id="2471595at2"/>
<dbReference type="PANTHER" id="PTHR35134:SF2">
    <property type="entry name" value="NUCLEOTIDASE YQFW-RELATED"/>
    <property type="match status" value="1"/>
</dbReference>
<accession>A0A1I3EHU1</accession>
<keyword evidence="6" id="KW-1185">Reference proteome</keyword>
<dbReference type="InterPro" id="IPR023214">
    <property type="entry name" value="HAD_sf"/>
</dbReference>
<evidence type="ECO:0000313" key="5">
    <source>
        <dbReference type="EMBL" id="SFH98433.1"/>
    </source>
</evidence>
<name>A0A1I3EHU1_9FIRM</name>
<comment type="similarity">
    <text evidence="1 3">Belongs to the 5'(3')-deoxyribonucleotidase family.</text>
</comment>
<dbReference type="EMBL" id="FOQA01000005">
    <property type="protein sequence ID" value="SFH98433.1"/>
    <property type="molecule type" value="Genomic_DNA"/>
</dbReference>
<dbReference type="RefSeq" id="WP_093371868.1">
    <property type="nucleotide sequence ID" value="NZ_FOQA01000005.1"/>
</dbReference>
<sequence>MNTFSLTIGIDIDATLTEPYYWLPFTNEYFGLNQKPEDMTCYDLAVNLGISEEEYLEFYLEHGEKIHRHSPIRKEAPSILQDMYPTHQLYYITARHPNMEKVTKDWLSRHAIPQNGLFLLGSHDKVGKAQELRCDLFIEDRYENARAIAESGVDVLLMDCTYNRNQEMLPNMKRIENWYQVQDVISTMEKNRLTLKNL</sequence>
<reference evidence="6" key="1">
    <citation type="submission" date="2016-10" db="EMBL/GenBank/DDBJ databases">
        <authorList>
            <person name="Varghese N."/>
            <person name="Submissions S."/>
        </authorList>
    </citation>
    <scope>NUCLEOTIDE SEQUENCE [LARGE SCALE GENOMIC DNA]</scope>
    <source>
        <strain evidence="6">Z-7934</strain>
    </source>
</reference>
<evidence type="ECO:0000313" key="6">
    <source>
        <dbReference type="Proteomes" id="UP000199287"/>
    </source>
</evidence>
<dbReference type="SUPFAM" id="SSF56784">
    <property type="entry name" value="HAD-like"/>
    <property type="match status" value="1"/>
</dbReference>
<evidence type="ECO:0000256" key="2">
    <source>
        <dbReference type="ARBA" id="ARBA00022801"/>
    </source>
</evidence>
<dbReference type="STRING" id="69895.SAMN05192551_1058"/>
<evidence type="ECO:0000256" key="4">
    <source>
        <dbReference type="PIRSR" id="PIRSR610708-1"/>
    </source>
</evidence>
<dbReference type="PANTHER" id="PTHR35134">
    <property type="entry name" value="NUCLEOTIDASE YQFW-RELATED"/>
    <property type="match status" value="1"/>
</dbReference>
<dbReference type="InterPro" id="IPR036412">
    <property type="entry name" value="HAD-like_sf"/>
</dbReference>
<dbReference type="GO" id="GO:0009264">
    <property type="term" value="P:deoxyribonucleotide catabolic process"/>
    <property type="evidence" value="ECO:0007669"/>
    <property type="project" value="InterPro"/>
</dbReference>
<protein>
    <recommendedName>
        <fullName evidence="3">Nucleotidase</fullName>
        <ecNumber evidence="3">3.1.3.-</ecNumber>
    </recommendedName>
</protein>
<dbReference type="Pfam" id="PF06941">
    <property type="entry name" value="NT5C"/>
    <property type="match status" value="1"/>
</dbReference>
<dbReference type="AlphaFoldDB" id="A0A1I3EHU1"/>
<keyword evidence="2 3" id="KW-0378">Hydrolase</keyword>
<evidence type="ECO:0000256" key="1">
    <source>
        <dbReference type="ARBA" id="ARBA00009589"/>
    </source>
</evidence>
<feature type="active site" description="Proton donor" evidence="4">
    <location>
        <position position="13"/>
    </location>
</feature>
<dbReference type="InterPro" id="IPR052419">
    <property type="entry name" value="5_3-deoxyribonucleotidase-like"/>
</dbReference>
<feature type="active site" description="Nucleophile" evidence="4">
    <location>
        <position position="11"/>
    </location>
</feature>
<dbReference type="InterPro" id="IPR010708">
    <property type="entry name" value="5'(3')-deoxyribonucleotidase"/>
</dbReference>
<dbReference type="PIRSF" id="PIRSF021362">
    <property type="entry name" value="UCP021362_HAD"/>
    <property type="match status" value="1"/>
</dbReference>
<dbReference type="EC" id="3.1.3.-" evidence="3"/>
<evidence type="ECO:0000256" key="3">
    <source>
        <dbReference type="PIRNR" id="PIRNR021362"/>
    </source>
</evidence>
<dbReference type="GO" id="GO:0008253">
    <property type="term" value="F:5'-nucleotidase activity"/>
    <property type="evidence" value="ECO:0007669"/>
    <property type="project" value="InterPro"/>
</dbReference>
<dbReference type="Gene3D" id="3.40.50.1000">
    <property type="entry name" value="HAD superfamily/HAD-like"/>
    <property type="match status" value="1"/>
</dbReference>
<organism evidence="5 6">
    <name type="scientific">Tindallia magadiensis</name>
    <dbReference type="NCBI Taxonomy" id="69895"/>
    <lineage>
        <taxon>Bacteria</taxon>
        <taxon>Bacillati</taxon>
        <taxon>Bacillota</taxon>
        <taxon>Clostridia</taxon>
        <taxon>Peptostreptococcales</taxon>
        <taxon>Tindalliaceae</taxon>
        <taxon>Tindallia</taxon>
    </lineage>
</organism>
<proteinExistence type="inferred from homology"/>
<dbReference type="InterPro" id="IPR009206">
    <property type="entry name" value="Nucleotidase_putative"/>
</dbReference>
<gene>
    <name evidence="5" type="ORF">SAMN05192551_1058</name>
</gene>
<dbReference type="Proteomes" id="UP000199287">
    <property type="component" value="Unassembled WGS sequence"/>
</dbReference>